<proteinExistence type="predicted"/>
<keyword evidence="2" id="KW-0732">Signal</keyword>
<feature type="chain" id="PRO_5005573576" evidence="2">
    <location>
        <begin position="21"/>
        <end position="192"/>
    </location>
</feature>
<feature type="signal peptide" evidence="2">
    <location>
        <begin position="1"/>
        <end position="20"/>
    </location>
</feature>
<accession>A0A0L7LMH0</accession>
<sequence length="192" mass="21059">MVGSAATVLLLALLPTAVFCSGEGNIRLLEEEVAAALKACSEGDHPSRGTHRQKRSADGSPRIDDENKQGSNQYSHERRNMTDVRDQMFIINATDYDYEGYGSGNGGEKLMNSMPKTAESGSYPNVDGNVNNLNRTRRSETLFNKADNDQVDSRGIPREAELWTKVQSSVASQQSRAALRDQIGACFQELQS</sequence>
<comment type="caution">
    <text evidence="3">The sequence shown here is derived from an EMBL/GenBank/DDBJ whole genome shotgun (WGS) entry which is preliminary data.</text>
</comment>
<evidence type="ECO:0000313" key="4">
    <source>
        <dbReference type="Proteomes" id="UP000037510"/>
    </source>
</evidence>
<feature type="non-terminal residue" evidence="3">
    <location>
        <position position="192"/>
    </location>
</feature>
<dbReference type="AlphaFoldDB" id="A0A0L7LMH0"/>
<gene>
    <name evidence="3" type="ORF">OBRU01_05420</name>
</gene>
<feature type="region of interest" description="Disordered" evidence="1">
    <location>
        <begin position="40"/>
        <end position="81"/>
    </location>
</feature>
<evidence type="ECO:0000256" key="2">
    <source>
        <dbReference type="SAM" id="SignalP"/>
    </source>
</evidence>
<keyword evidence="4" id="KW-1185">Reference proteome</keyword>
<protein>
    <submittedName>
        <fullName evidence="3">Odorant binding protein</fullName>
    </submittedName>
</protein>
<organism evidence="3 4">
    <name type="scientific">Operophtera brumata</name>
    <name type="common">Winter moth</name>
    <name type="synonym">Phalaena brumata</name>
    <dbReference type="NCBI Taxonomy" id="104452"/>
    <lineage>
        <taxon>Eukaryota</taxon>
        <taxon>Metazoa</taxon>
        <taxon>Ecdysozoa</taxon>
        <taxon>Arthropoda</taxon>
        <taxon>Hexapoda</taxon>
        <taxon>Insecta</taxon>
        <taxon>Pterygota</taxon>
        <taxon>Neoptera</taxon>
        <taxon>Endopterygota</taxon>
        <taxon>Lepidoptera</taxon>
        <taxon>Glossata</taxon>
        <taxon>Ditrysia</taxon>
        <taxon>Geometroidea</taxon>
        <taxon>Geometridae</taxon>
        <taxon>Larentiinae</taxon>
        <taxon>Operophtera</taxon>
    </lineage>
</organism>
<dbReference type="Proteomes" id="UP000037510">
    <property type="component" value="Unassembled WGS sequence"/>
</dbReference>
<evidence type="ECO:0000313" key="3">
    <source>
        <dbReference type="EMBL" id="KOB76620.1"/>
    </source>
</evidence>
<dbReference type="EMBL" id="JTDY01000574">
    <property type="protein sequence ID" value="KOB76620.1"/>
    <property type="molecule type" value="Genomic_DNA"/>
</dbReference>
<name>A0A0L7LMH0_OPEBR</name>
<evidence type="ECO:0000256" key="1">
    <source>
        <dbReference type="SAM" id="MobiDB-lite"/>
    </source>
</evidence>
<feature type="compositionally biased region" description="Basic and acidic residues" evidence="1">
    <location>
        <begin position="55"/>
        <end position="68"/>
    </location>
</feature>
<reference evidence="3 4" key="1">
    <citation type="journal article" date="2015" name="Genome Biol. Evol.">
        <title>The genome of winter moth (Operophtera brumata) provides a genomic perspective on sexual dimorphism and phenology.</title>
        <authorList>
            <person name="Derks M.F."/>
            <person name="Smit S."/>
            <person name="Salis L."/>
            <person name="Schijlen E."/>
            <person name="Bossers A."/>
            <person name="Mateman C."/>
            <person name="Pijl A.S."/>
            <person name="de Ridder D."/>
            <person name="Groenen M.A."/>
            <person name="Visser M.E."/>
            <person name="Megens H.J."/>
        </authorList>
    </citation>
    <scope>NUCLEOTIDE SEQUENCE [LARGE SCALE GENOMIC DNA]</scope>
    <source>
        <strain evidence="3">WM2013NL</strain>
        <tissue evidence="3">Head and thorax</tissue>
    </source>
</reference>